<reference evidence="5" key="2">
    <citation type="submission" date="2025-08" db="UniProtKB">
        <authorList>
            <consortium name="Ensembl"/>
        </authorList>
    </citation>
    <scope>IDENTIFICATION</scope>
</reference>
<keyword evidence="3" id="KW-0472">Membrane</keyword>
<keyword evidence="2" id="KW-0202">Cytokine</keyword>
<feature type="domain" description="Chemokine interleukin-8-like" evidence="4">
    <location>
        <begin position="149"/>
        <end position="207"/>
    </location>
</feature>
<sequence length="246" mass="28090">MYYVTPLQPHSLPQPLLSHCFSCFMEVSYLVTLAYLVTPGFSDSEDHPGCNVENELERGKGRGRRHIRRFLQESWAEQRSREVRESPRVLRLVHRLYTRKMKTSIAALPFLILAAQAALVKDVMSNLKFELSSPEKNHHSLSQGGFHRPTDCCMSYTPRNIRCVFMENYIETSSGCSRPAVIFITKKGQRVCADPNNEGVQKCKSELRLGSAVEDLRSLLVERKRLDRAPSSPSLLPHRPHWRAVA</sequence>
<dbReference type="GO" id="GO:0005615">
    <property type="term" value="C:extracellular space"/>
    <property type="evidence" value="ECO:0007669"/>
    <property type="project" value="UniProtKB-KW"/>
</dbReference>
<dbReference type="InterPro" id="IPR036048">
    <property type="entry name" value="Interleukin_8-like_sf"/>
</dbReference>
<dbReference type="GO" id="GO:0048020">
    <property type="term" value="F:CCR chemokine receptor binding"/>
    <property type="evidence" value="ECO:0007669"/>
    <property type="project" value="TreeGrafter"/>
</dbReference>
<keyword evidence="3" id="KW-1133">Transmembrane helix</keyword>
<dbReference type="SMART" id="SM00199">
    <property type="entry name" value="SCY"/>
    <property type="match status" value="1"/>
</dbReference>
<evidence type="ECO:0000313" key="6">
    <source>
        <dbReference type="Proteomes" id="UP000429181"/>
    </source>
</evidence>
<comment type="similarity">
    <text evidence="1">Belongs to the intercrine beta (chemokine CC) family.</text>
</comment>
<name>A0A4W2I8V2_BOBOX</name>
<dbReference type="Proteomes" id="UP000429181">
    <property type="component" value="Chromosome 19"/>
</dbReference>
<evidence type="ECO:0000256" key="1">
    <source>
        <dbReference type="ARBA" id="ARBA00010868"/>
    </source>
</evidence>
<dbReference type="GO" id="GO:0008009">
    <property type="term" value="F:chemokine activity"/>
    <property type="evidence" value="ECO:0007669"/>
    <property type="project" value="InterPro"/>
</dbReference>
<evidence type="ECO:0000313" key="5">
    <source>
        <dbReference type="Ensembl" id="ENSBIXP00005039310.1"/>
    </source>
</evidence>
<evidence type="ECO:0000259" key="4">
    <source>
        <dbReference type="SMART" id="SM00199"/>
    </source>
</evidence>
<feature type="transmembrane region" description="Helical" evidence="3">
    <location>
        <begin position="16"/>
        <end position="37"/>
    </location>
</feature>
<reference evidence="5 6" key="1">
    <citation type="submission" date="2018-11" db="EMBL/GenBank/DDBJ databases">
        <title>Haplotype-resolved cattle genomes.</title>
        <authorList>
            <person name="Low W.Y."/>
            <person name="Tearle R."/>
            <person name="Bickhart D.M."/>
            <person name="Rosen B.D."/>
            <person name="Koren S."/>
            <person name="Rhie A."/>
            <person name="Hiendleder S."/>
            <person name="Phillippy A.M."/>
            <person name="Smith T.P.L."/>
            <person name="Williams J.L."/>
        </authorList>
    </citation>
    <scope>NUCLEOTIDE SEQUENCE [LARGE SCALE GENOMIC DNA]</scope>
</reference>
<dbReference type="GO" id="GO:0030335">
    <property type="term" value="P:positive regulation of cell migration"/>
    <property type="evidence" value="ECO:0007669"/>
    <property type="project" value="TreeGrafter"/>
</dbReference>
<dbReference type="CDD" id="cd00272">
    <property type="entry name" value="Chemokine_CC"/>
    <property type="match status" value="1"/>
</dbReference>
<dbReference type="PANTHER" id="PTHR12015:SF77">
    <property type="entry name" value="C-C MOTIF CHEMOKINE 15"/>
    <property type="match status" value="1"/>
</dbReference>
<accession>A0A4W2I8V2</accession>
<evidence type="ECO:0000256" key="2">
    <source>
        <dbReference type="ARBA" id="ARBA00022514"/>
    </source>
</evidence>
<dbReference type="SUPFAM" id="SSF54117">
    <property type="entry name" value="Interleukin 8-like chemokines"/>
    <property type="match status" value="1"/>
</dbReference>
<dbReference type="GO" id="GO:0061844">
    <property type="term" value="P:antimicrobial humoral immune response mediated by antimicrobial peptide"/>
    <property type="evidence" value="ECO:0007669"/>
    <property type="project" value="TreeGrafter"/>
</dbReference>
<proteinExistence type="inferred from homology"/>
<keyword evidence="3" id="KW-0812">Transmembrane</keyword>
<dbReference type="GeneTree" id="ENSGT00940000165476"/>
<dbReference type="AlphaFoldDB" id="A0A4W2I8V2"/>
<dbReference type="GO" id="GO:0070098">
    <property type="term" value="P:chemokine-mediated signaling pathway"/>
    <property type="evidence" value="ECO:0007669"/>
    <property type="project" value="TreeGrafter"/>
</dbReference>
<organism evidence="5 6">
    <name type="scientific">Bos indicus x Bos taurus</name>
    <name type="common">Hybrid cattle</name>
    <dbReference type="NCBI Taxonomy" id="30522"/>
    <lineage>
        <taxon>Eukaryota</taxon>
        <taxon>Metazoa</taxon>
        <taxon>Chordata</taxon>
        <taxon>Craniata</taxon>
        <taxon>Vertebrata</taxon>
        <taxon>Euteleostomi</taxon>
        <taxon>Mammalia</taxon>
        <taxon>Eutheria</taxon>
        <taxon>Laurasiatheria</taxon>
        <taxon>Artiodactyla</taxon>
        <taxon>Ruminantia</taxon>
        <taxon>Pecora</taxon>
        <taxon>Bovidae</taxon>
        <taxon>Bovinae</taxon>
        <taxon>Bos</taxon>
    </lineage>
</organism>
<dbReference type="PANTHER" id="PTHR12015">
    <property type="entry name" value="SMALL INDUCIBLE CYTOKINE A"/>
    <property type="match status" value="1"/>
</dbReference>
<protein>
    <recommendedName>
        <fullName evidence="4">Chemokine interleukin-8-like domain-containing protein</fullName>
    </recommendedName>
</protein>
<dbReference type="InterPro" id="IPR001811">
    <property type="entry name" value="Chemokine_IL8-like_dom"/>
</dbReference>
<dbReference type="Pfam" id="PF00048">
    <property type="entry name" value="IL8"/>
    <property type="match status" value="1"/>
</dbReference>
<dbReference type="GO" id="GO:0006954">
    <property type="term" value="P:inflammatory response"/>
    <property type="evidence" value="ECO:0007669"/>
    <property type="project" value="TreeGrafter"/>
</dbReference>
<dbReference type="Gene3D" id="2.40.50.40">
    <property type="match status" value="1"/>
</dbReference>
<dbReference type="InterPro" id="IPR039809">
    <property type="entry name" value="Chemokine_b/g/d"/>
</dbReference>
<evidence type="ECO:0000256" key="3">
    <source>
        <dbReference type="SAM" id="Phobius"/>
    </source>
</evidence>
<feature type="transmembrane region" description="Helical" evidence="3">
    <location>
        <begin position="105"/>
        <end position="124"/>
    </location>
</feature>
<dbReference type="Ensembl" id="ENSBIXT00005030540.1">
    <property type="protein sequence ID" value="ENSBIXP00005039310.1"/>
    <property type="gene ID" value="ENSBIXG00005003651.1"/>
</dbReference>
<dbReference type="FunFam" id="2.40.50.40:FF:000002">
    <property type="entry name" value="C-C motif chemokine"/>
    <property type="match status" value="1"/>
</dbReference>